<evidence type="ECO:0000259" key="4">
    <source>
        <dbReference type="Pfam" id="PF24436"/>
    </source>
</evidence>
<feature type="signal peptide" evidence="2">
    <location>
        <begin position="1"/>
        <end position="18"/>
    </location>
</feature>
<accession>A0A2I0WFK0</accession>
<comment type="similarity">
    <text evidence="1">Belongs to the Integrator subunit 7 family.</text>
</comment>
<dbReference type="InterPro" id="IPR016024">
    <property type="entry name" value="ARM-type_fold"/>
</dbReference>
<dbReference type="Pfam" id="PF24436">
    <property type="entry name" value="INTS7_N"/>
    <property type="match status" value="1"/>
</dbReference>
<evidence type="ECO:0000313" key="5">
    <source>
        <dbReference type="EMBL" id="PKU74431.1"/>
    </source>
</evidence>
<organism evidence="5 6">
    <name type="scientific">Dendrobium catenatum</name>
    <dbReference type="NCBI Taxonomy" id="906689"/>
    <lineage>
        <taxon>Eukaryota</taxon>
        <taxon>Viridiplantae</taxon>
        <taxon>Streptophyta</taxon>
        <taxon>Embryophyta</taxon>
        <taxon>Tracheophyta</taxon>
        <taxon>Spermatophyta</taxon>
        <taxon>Magnoliopsida</taxon>
        <taxon>Liliopsida</taxon>
        <taxon>Asparagales</taxon>
        <taxon>Orchidaceae</taxon>
        <taxon>Epidendroideae</taxon>
        <taxon>Malaxideae</taxon>
        <taxon>Dendrobiinae</taxon>
        <taxon>Dendrobium</taxon>
    </lineage>
</organism>
<reference evidence="5 6" key="2">
    <citation type="journal article" date="2017" name="Nature">
        <title>The Apostasia genome and the evolution of orchids.</title>
        <authorList>
            <person name="Zhang G.Q."/>
            <person name="Liu K.W."/>
            <person name="Li Z."/>
            <person name="Lohaus R."/>
            <person name="Hsiao Y.Y."/>
            <person name="Niu S.C."/>
            <person name="Wang J.Y."/>
            <person name="Lin Y.C."/>
            <person name="Xu Q."/>
            <person name="Chen L.J."/>
            <person name="Yoshida K."/>
            <person name="Fujiwara S."/>
            <person name="Wang Z.W."/>
            <person name="Zhang Y.Q."/>
            <person name="Mitsuda N."/>
            <person name="Wang M."/>
            <person name="Liu G.H."/>
            <person name="Pecoraro L."/>
            <person name="Huang H.X."/>
            <person name="Xiao X.J."/>
            <person name="Lin M."/>
            <person name="Wu X.Y."/>
            <person name="Wu W.L."/>
            <person name="Chen Y.Y."/>
            <person name="Chang S.B."/>
            <person name="Sakamoto S."/>
            <person name="Ohme-Takagi M."/>
            <person name="Yagi M."/>
            <person name="Zeng S.J."/>
            <person name="Shen C.Y."/>
            <person name="Yeh C.M."/>
            <person name="Luo Y.B."/>
            <person name="Tsai W.C."/>
            <person name="Van de Peer Y."/>
            <person name="Liu Z.J."/>
        </authorList>
    </citation>
    <scope>NUCLEOTIDE SEQUENCE [LARGE SCALE GENOMIC DNA]</scope>
    <source>
        <tissue evidence="5">The whole plant</tissue>
    </source>
</reference>
<dbReference type="Proteomes" id="UP000233837">
    <property type="component" value="Unassembled WGS sequence"/>
</dbReference>
<dbReference type="InterPro" id="IPR055195">
    <property type="entry name" value="INTS7_C_plant"/>
</dbReference>
<evidence type="ECO:0000259" key="3">
    <source>
        <dbReference type="Pfam" id="PF22966"/>
    </source>
</evidence>
<dbReference type="GO" id="GO:0034472">
    <property type="term" value="P:snRNA 3'-end processing"/>
    <property type="evidence" value="ECO:0007669"/>
    <property type="project" value="TreeGrafter"/>
</dbReference>
<dbReference type="Pfam" id="PF22966">
    <property type="entry name" value="INTS7_C_plants"/>
    <property type="match status" value="1"/>
</dbReference>
<dbReference type="PANTHER" id="PTHR13322:SF2">
    <property type="entry name" value="INTEGRATOR COMPLEX SUBUNIT 7"/>
    <property type="match status" value="1"/>
</dbReference>
<feature type="domain" description="Integrator complex subunit 7-like C-terminal" evidence="3">
    <location>
        <begin position="1045"/>
        <end position="1217"/>
    </location>
</feature>
<reference evidence="5 6" key="1">
    <citation type="journal article" date="2016" name="Sci. Rep.">
        <title>The Dendrobium catenatum Lindl. genome sequence provides insights into polysaccharide synthase, floral development and adaptive evolution.</title>
        <authorList>
            <person name="Zhang G.Q."/>
            <person name="Xu Q."/>
            <person name="Bian C."/>
            <person name="Tsai W.C."/>
            <person name="Yeh C.M."/>
            <person name="Liu K.W."/>
            <person name="Yoshida K."/>
            <person name="Zhang L.S."/>
            <person name="Chang S.B."/>
            <person name="Chen F."/>
            <person name="Shi Y."/>
            <person name="Su Y.Y."/>
            <person name="Zhang Y.Q."/>
            <person name="Chen L.J."/>
            <person name="Yin Y."/>
            <person name="Lin M."/>
            <person name="Huang H."/>
            <person name="Deng H."/>
            <person name="Wang Z.W."/>
            <person name="Zhu S.L."/>
            <person name="Zhao X."/>
            <person name="Deng C."/>
            <person name="Niu S.C."/>
            <person name="Huang J."/>
            <person name="Wang M."/>
            <person name="Liu G.H."/>
            <person name="Yang H.J."/>
            <person name="Xiao X.J."/>
            <person name="Hsiao Y.Y."/>
            <person name="Wu W.L."/>
            <person name="Chen Y.Y."/>
            <person name="Mitsuda N."/>
            <person name="Ohme-Takagi M."/>
            <person name="Luo Y.B."/>
            <person name="Van de Peer Y."/>
            <person name="Liu Z.J."/>
        </authorList>
    </citation>
    <scope>NUCLEOTIDE SEQUENCE [LARGE SCALE GENOMIC DNA]</scope>
    <source>
        <tissue evidence="5">The whole plant</tissue>
    </source>
</reference>
<feature type="domain" description="Integrator complex subunit 7 N-terminal" evidence="4">
    <location>
        <begin position="93"/>
        <end position="293"/>
    </location>
</feature>
<gene>
    <name evidence="5" type="ORF">MA16_Dca003634</name>
</gene>
<keyword evidence="2" id="KW-0732">Signal</keyword>
<name>A0A2I0WFK0_9ASPA</name>
<dbReference type="AlphaFoldDB" id="A0A2I0WFK0"/>
<evidence type="ECO:0008006" key="7">
    <source>
        <dbReference type="Google" id="ProtNLM"/>
    </source>
</evidence>
<evidence type="ECO:0000313" key="6">
    <source>
        <dbReference type="Proteomes" id="UP000233837"/>
    </source>
</evidence>
<dbReference type="EMBL" id="KZ502674">
    <property type="protein sequence ID" value="PKU74431.1"/>
    <property type="molecule type" value="Genomic_DNA"/>
</dbReference>
<keyword evidence="6" id="KW-1185">Reference proteome</keyword>
<sequence length="1219" mass="135680">MQIAHAVLLIALQRHLLSIGSPYHFFEYSLKPSSCTSFASSGSYNTAGCCTACHRIEAIKRIGHKLQQWSMEPSITLAISDVYDMVPGEDILFANTIILRLADAFCNGDIEVRRCILKVFLVELQHITKKGKNYDGILARKRVPNHLELLKRLLTVYDSGDLEAKCLTLRMFGCWACLATDSSHICFLIHKSMQSNHDLEVKASLFAAGCFSRLSEDFAYIFLKILISIISSITRSPDVRLEAVRALAKLQCSSAITEYAYQAGRRVLLDLPVDDVKAEMLSSLSKLASKTTLIYLDQFFFDGIVLFEVIGVEVSGCMSEVMRAKPGVTYGSQCAGKNSLQEASTCGKGVGGLVMLKGGMLKGSGGNIFSTRQLNLPVSDIPDLVKVLVVVKNSDIPMTKRRLALNLLIDILCSMKKGGKEHYASSANWLSNIAQLQGSSSSGPLTSSGCSLTLLINNISFLIMDQVNFLVKEIICSCHKEVKCVENLKSGSELFVLKKELKSILYLILRLVQEDSSSCLVAFSKLRCIVHYLVSLLTEGRGETCIASEAVSPKETNYETNDIVFRPLESDGEKITVILAFILCLCRFANACISILHETNSITSEVRHILKDVVNCIKLSECSCYYSFEVFCLIVHSFVFDYGFKEVKGNKVKVGDEICCPHSIFWFHQECLALDFTKKILRRGNYWEVYKAGKYSCLQGLWFAATFSFRKLIDVAKSGNYSNWIKALMLYVGGESEIKLLLFPRAGLELINSFQYSSDSDQPFRYSGGETNACVGEGYDWNAFRANLSRVCGRISSSEKVLEGSADFNGVFFFQRWFLNLRGNFLQIVAETLSLLCSSTLAEEKYKNSTRLNPLNASKVTHDMHTLVCALARVSFRVNNLAKGYDLLATSFMDIDAVSFRGISRLGFICSTLAFCTSFATNVLNRSAFKNIISSSATNLEIYSNLKIVQDLVERLMDIDYTIARKLMKFILAKEEIKHGLYSKMNIHGPTLFDNVSLSLIQSAISGILCVQVDLEVAEWHGFVSTLDKQILPGLMFSFCRPCIGSELYIFHANSCHRDEILVKSGVQLPLNLCIKLKNASKKKCASITKIYCVLAVRAADRFTNGSGRLAPAQCLPQTHKAEDTLWLSEILLLLLRANNAETDKEHQNVVDDGSFLATLACFEPNKMGLGFSTCLLNISHLPEGSYPIKWHSCCVDDRGFYWNLLSLNNESVFTIKKT</sequence>
<protein>
    <recommendedName>
        <fullName evidence="7">Integrator complex subunit 7</fullName>
    </recommendedName>
</protein>
<dbReference type="SUPFAM" id="SSF48371">
    <property type="entry name" value="ARM repeat"/>
    <property type="match status" value="1"/>
</dbReference>
<evidence type="ECO:0000256" key="1">
    <source>
        <dbReference type="ARBA" id="ARBA00008565"/>
    </source>
</evidence>
<dbReference type="InterPro" id="IPR056516">
    <property type="entry name" value="INTS7_N"/>
</dbReference>
<dbReference type="STRING" id="906689.A0A2I0WFK0"/>
<feature type="chain" id="PRO_5014169491" description="Integrator complex subunit 7" evidence="2">
    <location>
        <begin position="19"/>
        <end position="1219"/>
    </location>
</feature>
<dbReference type="InterPro" id="IPR033060">
    <property type="entry name" value="INTS7"/>
</dbReference>
<dbReference type="PANTHER" id="PTHR13322">
    <property type="entry name" value="C1ORF73 PROTEIN"/>
    <property type="match status" value="1"/>
</dbReference>
<dbReference type="GO" id="GO:0032039">
    <property type="term" value="C:integrator complex"/>
    <property type="evidence" value="ECO:0007669"/>
    <property type="project" value="InterPro"/>
</dbReference>
<evidence type="ECO:0000256" key="2">
    <source>
        <dbReference type="SAM" id="SignalP"/>
    </source>
</evidence>
<proteinExistence type="inferred from homology"/>